<dbReference type="SUPFAM" id="SSF109604">
    <property type="entry name" value="HD-domain/PDEase-like"/>
    <property type="match status" value="1"/>
</dbReference>
<dbReference type="AlphaFoldDB" id="A0A073JX19"/>
<dbReference type="PANTHER" id="PTHR11373:SF41">
    <property type="entry name" value="METAL-DEPENDENT PHOSPHOHYDROLASE"/>
    <property type="match status" value="1"/>
</dbReference>
<dbReference type="PROSITE" id="PS51831">
    <property type="entry name" value="HD"/>
    <property type="match status" value="1"/>
</dbReference>
<dbReference type="InterPro" id="IPR006674">
    <property type="entry name" value="HD_domain"/>
</dbReference>
<evidence type="ECO:0000313" key="3">
    <source>
        <dbReference type="Proteomes" id="UP000027822"/>
    </source>
</evidence>
<dbReference type="InterPro" id="IPR003607">
    <property type="entry name" value="HD/PDEase_dom"/>
</dbReference>
<evidence type="ECO:0000259" key="1">
    <source>
        <dbReference type="PROSITE" id="PS51831"/>
    </source>
</evidence>
<dbReference type="PANTHER" id="PTHR11373">
    <property type="entry name" value="DEOXYNUCLEOSIDE TRIPHOSPHATE TRIPHOSPHOHYDROLASE"/>
    <property type="match status" value="1"/>
</dbReference>
<dbReference type="CDD" id="cd00077">
    <property type="entry name" value="HDc"/>
    <property type="match status" value="1"/>
</dbReference>
<dbReference type="GO" id="GO:0008832">
    <property type="term" value="F:dGTPase activity"/>
    <property type="evidence" value="ECO:0007669"/>
    <property type="project" value="TreeGrafter"/>
</dbReference>
<dbReference type="RefSeq" id="WP_034638873.1">
    <property type="nucleotide sequence ID" value="NZ_CBCSJC010000005.1"/>
</dbReference>
<evidence type="ECO:0000313" key="2">
    <source>
        <dbReference type="EMBL" id="KEK19544.1"/>
    </source>
</evidence>
<dbReference type="Gene3D" id="1.10.3210.10">
    <property type="entry name" value="Hypothetical protein af1432"/>
    <property type="match status" value="1"/>
</dbReference>
<dbReference type="SMART" id="SM00471">
    <property type="entry name" value="HDc"/>
    <property type="match status" value="1"/>
</dbReference>
<gene>
    <name evidence="2" type="ORF">BAMA_22390</name>
</gene>
<accession>A0A073JX19</accession>
<name>A0A073JX19_9BACI</name>
<dbReference type="GO" id="GO:0006203">
    <property type="term" value="P:dGTP catabolic process"/>
    <property type="evidence" value="ECO:0007669"/>
    <property type="project" value="TreeGrafter"/>
</dbReference>
<dbReference type="FunFam" id="1.10.3210.10:FF:000026">
    <property type="entry name" value="Metal-dependent phosphohydrolase"/>
    <property type="match status" value="1"/>
</dbReference>
<protein>
    <recommendedName>
        <fullName evidence="1">HD domain-containing protein</fullName>
    </recommendedName>
</protein>
<comment type="caution">
    <text evidence="2">The sequence shown here is derived from an EMBL/GenBank/DDBJ whole genome shotgun (WGS) entry which is preliminary data.</text>
</comment>
<sequence length="325" mass="37862">MKICDSIYGEYEIDGVLEELIQTKAMQRLKNIHQGGASFLVNPKWNVPRYEHSIGVMLLVKMLGGTVEEQIAALLHDVSHTAFSHVIDHVLHTDEENYHEEIFQDVIQNSEIPAVLKKYGYTYTLLQEWEKWTLLERPLPLLCADRIDYTLRDLYTYGMISKEDINQFLPSLIVKENQICVSSLYAAEWFVKVYYKETLDFFLHPLNAYGYSLLISILKRALEKRIIQIEDFLTDDWEIIKRLQSCEDEKTHELLTLLQGNVQIEENKDEYDICYGGGKERIVDPSVYIDGEIKSASSLSLYVRECNGIAKARFRENMYLKIKKN</sequence>
<dbReference type="OrthoDB" id="9814017at2"/>
<dbReference type="Pfam" id="PF01966">
    <property type="entry name" value="HD"/>
    <property type="match status" value="1"/>
</dbReference>
<proteinExistence type="predicted"/>
<dbReference type="InterPro" id="IPR050135">
    <property type="entry name" value="dGTPase-like"/>
</dbReference>
<keyword evidence="3" id="KW-1185">Reference proteome</keyword>
<dbReference type="STRING" id="574376.BAMA_22390"/>
<feature type="domain" description="HD" evidence="1">
    <location>
        <begin position="49"/>
        <end position="150"/>
    </location>
</feature>
<dbReference type="Proteomes" id="UP000027822">
    <property type="component" value="Unassembled WGS sequence"/>
</dbReference>
<organism evidence="2 3">
    <name type="scientific">Bacillus manliponensis</name>
    <dbReference type="NCBI Taxonomy" id="574376"/>
    <lineage>
        <taxon>Bacteria</taxon>
        <taxon>Bacillati</taxon>
        <taxon>Bacillota</taxon>
        <taxon>Bacilli</taxon>
        <taxon>Bacillales</taxon>
        <taxon>Bacillaceae</taxon>
        <taxon>Bacillus</taxon>
        <taxon>Bacillus cereus group</taxon>
    </lineage>
</organism>
<dbReference type="EMBL" id="JOTN01000007">
    <property type="protein sequence ID" value="KEK19544.1"/>
    <property type="molecule type" value="Genomic_DNA"/>
</dbReference>
<dbReference type="eggNOG" id="COG1078">
    <property type="taxonomic scope" value="Bacteria"/>
</dbReference>
<reference evidence="2 3" key="1">
    <citation type="submission" date="2014-06" db="EMBL/GenBank/DDBJ databases">
        <title>Draft genome sequence of Bacillus manliponensis JCM 15802 (MCCC 1A00708).</title>
        <authorList>
            <person name="Lai Q."/>
            <person name="Liu Y."/>
            <person name="Shao Z."/>
        </authorList>
    </citation>
    <scope>NUCLEOTIDE SEQUENCE [LARGE SCALE GENOMIC DNA]</scope>
    <source>
        <strain evidence="2 3">JCM 15802</strain>
    </source>
</reference>